<keyword evidence="3" id="KW-0547">Nucleotide-binding</keyword>
<dbReference type="GO" id="GO:0016887">
    <property type="term" value="F:ATP hydrolysis activity"/>
    <property type="evidence" value="ECO:0007669"/>
    <property type="project" value="InterPro"/>
</dbReference>
<proteinExistence type="predicted"/>
<reference evidence="9" key="1">
    <citation type="submission" date="2016-10" db="EMBL/GenBank/DDBJ databases">
        <authorList>
            <person name="Varghese N."/>
            <person name="Submissions S."/>
        </authorList>
    </citation>
    <scope>NUCLEOTIDE SEQUENCE [LARGE SCALE GENOMIC DNA]</scope>
    <source>
        <strain evidence="9">DSM 22017</strain>
    </source>
</reference>
<dbReference type="Gene3D" id="3.40.50.300">
    <property type="entry name" value="P-loop containing nucleotide triphosphate hydrolases"/>
    <property type="match status" value="1"/>
</dbReference>
<dbReference type="EMBL" id="FNRT01000002">
    <property type="protein sequence ID" value="SEB54671.1"/>
    <property type="molecule type" value="Genomic_DNA"/>
</dbReference>
<feature type="domain" description="Mop" evidence="7">
    <location>
        <begin position="289"/>
        <end position="350"/>
    </location>
</feature>
<sequence length="351" mass="37540">MSLQLDAVVTERSVDIAFEVGDGETVALLGPNGAGKSTVLAVAAGLLRPDRGRVTLDGRPLTVRGHRQRDVDVPPHDRHVSLLAQEPLLFPHLSVLDNVAFGPRSRGRSRAASRDAAMRWLDEVGIAELADRRPRQLSGGQAQRAAVARALASEPRLLLLDEPMAALDVAVTPALRQTLRRVLADRTVVLVTHDALDALLLSDRVVVIDEGEVVESGPSAEVLARPRSAFTAQLAGLNMLVGTWRSDGVHTAEGHRIEGRVVGPAPREGEQAVAVFPPRAVGVYLDRPVGSPRNALEVTISHLEPHSGQIRARADDLDADITPQAAAELDLAPGSRVHFTVKANEVTVYAM</sequence>
<dbReference type="InterPro" id="IPR004606">
    <property type="entry name" value="Mop_domain"/>
</dbReference>
<dbReference type="InterPro" id="IPR008995">
    <property type="entry name" value="Mo/tungstate-bd_C_term_dom"/>
</dbReference>
<dbReference type="SUPFAM" id="SSF52540">
    <property type="entry name" value="P-loop containing nucleoside triphosphate hydrolases"/>
    <property type="match status" value="1"/>
</dbReference>
<evidence type="ECO:0000256" key="3">
    <source>
        <dbReference type="ARBA" id="ARBA00022741"/>
    </source>
</evidence>
<dbReference type="OrthoDB" id="3180400at2"/>
<dbReference type="PANTHER" id="PTHR42781:SF4">
    <property type="entry name" value="SPERMIDINE_PUTRESCINE IMPORT ATP-BINDING PROTEIN POTA"/>
    <property type="match status" value="1"/>
</dbReference>
<dbReference type="PANTHER" id="PTHR42781">
    <property type="entry name" value="SPERMIDINE/PUTRESCINE IMPORT ATP-BINDING PROTEIN POTA"/>
    <property type="match status" value="1"/>
</dbReference>
<evidence type="ECO:0000256" key="4">
    <source>
        <dbReference type="ARBA" id="ARBA00022840"/>
    </source>
</evidence>
<dbReference type="SUPFAM" id="SSF50331">
    <property type="entry name" value="MOP-like"/>
    <property type="match status" value="1"/>
</dbReference>
<accession>A0A1H4K826</accession>
<dbReference type="GO" id="GO:0015689">
    <property type="term" value="P:molybdate ion transport"/>
    <property type="evidence" value="ECO:0007669"/>
    <property type="project" value="InterPro"/>
</dbReference>
<dbReference type="Pfam" id="PF00005">
    <property type="entry name" value="ABC_tran"/>
    <property type="match status" value="1"/>
</dbReference>
<keyword evidence="2 5" id="KW-0500">Molybdenum</keyword>
<keyword evidence="4 8" id="KW-0067">ATP-binding</keyword>
<dbReference type="Pfam" id="PF03459">
    <property type="entry name" value="TOBE"/>
    <property type="match status" value="1"/>
</dbReference>
<protein>
    <submittedName>
        <fullName evidence="8">Molybdate transport system ATP-binding protein</fullName>
    </submittedName>
</protein>
<evidence type="ECO:0000256" key="2">
    <source>
        <dbReference type="ARBA" id="ARBA00022505"/>
    </source>
</evidence>
<evidence type="ECO:0000313" key="8">
    <source>
        <dbReference type="EMBL" id="SEB54671.1"/>
    </source>
</evidence>
<dbReference type="RefSeq" id="WP_090967688.1">
    <property type="nucleotide sequence ID" value="NZ_FNRT01000002.1"/>
</dbReference>
<dbReference type="STRING" id="402596.SAMN04489844_0478"/>
<dbReference type="Gene3D" id="2.40.50.100">
    <property type="match status" value="1"/>
</dbReference>
<dbReference type="PROSITE" id="PS00211">
    <property type="entry name" value="ABC_TRANSPORTER_1"/>
    <property type="match status" value="1"/>
</dbReference>
<dbReference type="InterPro" id="IPR003593">
    <property type="entry name" value="AAA+_ATPase"/>
</dbReference>
<keyword evidence="1" id="KW-0813">Transport</keyword>
<dbReference type="PROSITE" id="PS51866">
    <property type="entry name" value="MOP"/>
    <property type="match status" value="1"/>
</dbReference>
<dbReference type="Proteomes" id="UP000198742">
    <property type="component" value="Unassembled WGS sequence"/>
</dbReference>
<feature type="domain" description="ABC transporter" evidence="6">
    <location>
        <begin position="3"/>
        <end position="235"/>
    </location>
</feature>
<dbReference type="GO" id="GO:0005524">
    <property type="term" value="F:ATP binding"/>
    <property type="evidence" value="ECO:0007669"/>
    <property type="project" value="UniProtKB-KW"/>
</dbReference>
<dbReference type="InterPro" id="IPR003439">
    <property type="entry name" value="ABC_transporter-like_ATP-bd"/>
</dbReference>
<evidence type="ECO:0000256" key="1">
    <source>
        <dbReference type="ARBA" id="ARBA00022448"/>
    </source>
</evidence>
<dbReference type="InterPro" id="IPR050093">
    <property type="entry name" value="ABC_SmlMolc_Importer"/>
</dbReference>
<evidence type="ECO:0000259" key="6">
    <source>
        <dbReference type="PROSITE" id="PS50893"/>
    </source>
</evidence>
<dbReference type="InterPro" id="IPR017871">
    <property type="entry name" value="ABC_transporter-like_CS"/>
</dbReference>
<dbReference type="InterPro" id="IPR027417">
    <property type="entry name" value="P-loop_NTPase"/>
</dbReference>
<dbReference type="InterPro" id="IPR005116">
    <property type="entry name" value="Transp-assoc_OB_typ1"/>
</dbReference>
<evidence type="ECO:0000313" key="9">
    <source>
        <dbReference type="Proteomes" id="UP000198742"/>
    </source>
</evidence>
<evidence type="ECO:0000256" key="5">
    <source>
        <dbReference type="PROSITE-ProRule" id="PRU01213"/>
    </source>
</evidence>
<evidence type="ECO:0000259" key="7">
    <source>
        <dbReference type="PROSITE" id="PS51866"/>
    </source>
</evidence>
<keyword evidence="9" id="KW-1185">Reference proteome</keyword>
<dbReference type="AlphaFoldDB" id="A0A1H4K826"/>
<dbReference type="SMART" id="SM00382">
    <property type="entry name" value="AAA"/>
    <property type="match status" value="1"/>
</dbReference>
<organism evidence="8 9">
    <name type="scientific">Nocardioides exalbidus</name>
    <dbReference type="NCBI Taxonomy" id="402596"/>
    <lineage>
        <taxon>Bacteria</taxon>
        <taxon>Bacillati</taxon>
        <taxon>Actinomycetota</taxon>
        <taxon>Actinomycetes</taxon>
        <taxon>Propionibacteriales</taxon>
        <taxon>Nocardioidaceae</taxon>
        <taxon>Nocardioides</taxon>
    </lineage>
</organism>
<dbReference type="PROSITE" id="PS50893">
    <property type="entry name" value="ABC_TRANSPORTER_2"/>
    <property type="match status" value="1"/>
</dbReference>
<gene>
    <name evidence="8" type="ORF">SAMN04489844_0478</name>
</gene>
<name>A0A1H4K826_9ACTN</name>